<sequence length="405" mass="43371">MSEPQQPSQATTLPAGAVQLLDAEGTLHEDARFTPYLADLDHAALQRMYRLMATERRVDAEGTALQRQGQLALWVPAIGQEGAQAGALSALRDADWIFPTYREHLFALGRGVTPRQLFELFRGVSHAGWTAEEHRLQPYTLVLAAQTLHATGYAWGIQRDQAGWDADRLQREGQVALACFGDGASSEGDVHESMVFAASYDLPVVFFCQNNQWAISVPATTQTRVPLAQRAAGYGFEGVTVDGNDPLAMYAVTAWAAEQARTGAGPVLIEAHTFRVGAHTTADDPTKYRTRDEEAAWAGVDPLERLEAYLRATDAAGEEPDAFFAEVAAEGEELAAAAREAVLSMTGDAIAPLDEVFDTVYAEPHPLVAEEKAWHLAWQAGFADGPAGTADPAGPNGSAGRGGAA</sequence>
<evidence type="ECO:0000256" key="5">
    <source>
        <dbReference type="SAM" id="MobiDB-lite"/>
    </source>
</evidence>
<comment type="cofactor">
    <cofactor evidence="1 4">
        <name>thiamine diphosphate</name>
        <dbReference type="ChEBI" id="CHEBI:58937"/>
    </cofactor>
</comment>
<dbReference type="Gene3D" id="3.40.50.970">
    <property type="match status" value="1"/>
</dbReference>
<dbReference type="InterPro" id="IPR029061">
    <property type="entry name" value="THDP-binding"/>
</dbReference>
<name>A0ABV0IGC1_9MICC</name>
<comment type="similarity">
    <text evidence="4">Belongs to the BCKDHA family.</text>
</comment>
<organism evidence="7 8">
    <name type="scientific">Citricoccus nitrophenolicus</name>
    <dbReference type="NCBI Taxonomy" id="863575"/>
    <lineage>
        <taxon>Bacteria</taxon>
        <taxon>Bacillati</taxon>
        <taxon>Actinomycetota</taxon>
        <taxon>Actinomycetes</taxon>
        <taxon>Micrococcales</taxon>
        <taxon>Micrococcaceae</taxon>
        <taxon>Citricoccus</taxon>
    </lineage>
</organism>
<reference evidence="7 8" key="1">
    <citation type="submission" date="2024-05" db="EMBL/GenBank/DDBJ databases">
        <authorList>
            <person name="Yi C."/>
        </authorList>
    </citation>
    <scope>NUCLEOTIDE SEQUENCE [LARGE SCALE GENOMIC DNA]</scope>
    <source>
        <strain evidence="7 8">XS13</strain>
    </source>
</reference>
<keyword evidence="2 4" id="KW-0560">Oxidoreductase</keyword>
<proteinExistence type="inferred from homology"/>
<dbReference type="EC" id="1.2.4.4" evidence="4"/>
<gene>
    <name evidence="7" type="ORF">ABDK96_05960</name>
</gene>
<evidence type="ECO:0000256" key="4">
    <source>
        <dbReference type="RuleBase" id="RU365014"/>
    </source>
</evidence>
<protein>
    <recommendedName>
        <fullName evidence="4">2-oxoisovalerate dehydrogenase subunit alpha</fullName>
        <ecNumber evidence="4">1.2.4.4</ecNumber>
    </recommendedName>
    <alternativeName>
        <fullName evidence="4">Branched-chain alpha-keto acid dehydrogenase E1 component alpha chain</fullName>
    </alternativeName>
</protein>
<keyword evidence="8" id="KW-1185">Reference proteome</keyword>
<comment type="function">
    <text evidence="4">The branched-chain alpha-keto dehydrogenase complex catalyzes the overall conversion of alpha-keto acids to acyl-CoA and CO(2). It contains multiple copies of three enzymatic components: branched-chain alpha-keto acid decarboxylase (E1), lipoamide acyltransferase (E2) and lipoamide dehydrogenase (E3).</text>
</comment>
<evidence type="ECO:0000259" key="6">
    <source>
        <dbReference type="Pfam" id="PF00676"/>
    </source>
</evidence>
<feature type="compositionally biased region" description="Low complexity" evidence="5">
    <location>
        <begin position="385"/>
        <end position="396"/>
    </location>
</feature>
<dbReference type="EMBL" id="JBDXMX010000002">
    <property type="protein sequence ID" value="MEO9247218.1"/>
    <property type="molecule type" value="Genomic_DNA"/>
</dbReference>
<dbReference type="Proteomes" id="UP001484097">
    <property type="component" value="Unassembled WGS sequence"/>
</dbReference>
<dbReference type="InterPro" id="IPR050771">
    <property type="entry name" value="Alpha-ketoacid_DH_E1_comp"/>
</dbReference>
<evidence type="ECO:0000313" key="7">
    <source>
        <dbReference type="EMBL" id="MEO9247218.1"/>
    </source>
</evidence>
<feature type="domain" description="Dehydrogenase E1 component" evidence="6">
    <location>
        <begin position="49"/>
        <end position="338"/>
    </location>
</feature>
<feature type="region of interest" description="Disordered" evidence="5">
    <location>
        <begin position="385"/>
        <end position="405"/>
    </location>
</feature>
<dbReference type="PANTHER" id="PTHR43380:SF1">
    <property type="entry name" value="2-OXOISOVALERATE DEHYDROGENASE SUBUNIT ALPHA, MITOCHONDRIAL"/>
    <property type="match status" value="1"/>
</dbReference>
<evidence type="ECO:0000313" key="8">
    <source>
        <dbReference type="Proteomes" id="UP001484097"/>
    </source>
</evidence>
<dbReference type="InterPro" id="IPR001017">
    <property type="entry name" value="DH_E1"/>
</dbReference>
<keyword evidence="3 4" id="KW-0786">Thiamine pyrophosphate</keyword>
<comment type="catalytic activity">
    <reaction evidence="4">
        <text>N(6)-[(R)-lipoyl]-L-lysyl-[protein] + 3-methyl-2-oxobutanoate + H(+) = N(6)-[(R)-S(8)-2-methylpropanoyldihydrolipoyl]-L-lysyl-[protein] + CO2</text>
        <dbReference type="Rhea" id="RHEA:13457"/>
        <dbReference type="Rhea" id="RHEA-COMP:10474"/>
        <dbReference type="Rhea" id="RHEA-COMP:10497"/>
        <dbReference type="ChEBI" id="CHEBI:11851"/>
        <dbReference type="ChEBI" id="CHEBI:15378"/>
        <dbReference type="ChEBI" id="CHEBI:16526"/>
        <dbReference type="ChEBI" id="CHEBI:83099"/>
        <dbReference type="ChEBI" id="CHEBI:83142"/>
        <dbReference type="EC" id="1.2.4.4"/>
    </reaction>
</comment>
<evidence type="ECO:0000256" key="2">
    <source>
        <dbReference type="ARBA" id="ARBA00023002"/>
    </source>
</evidence>
<dbReference type="CDD" id="cd02000">
    <property type="entry name" value="TPP_E1_PDC_ADC_BCADC"/>
    <property type="match status" value="1"/>
</dbReference>
<evidence type="ECO:0000256" key="3">
    <source>
        <dbReference type="ARBA" id="ARBA00023052"/>
    </source>
</evidence>
<dbReference type="Pfam" id="PF00676">
    <property type="entry name" value="E1_dh"/>
    <property type="match status" value="1"/>
</dbReference>
<dbReference type="SUPFAM" id="SSF52518">
    <property type="entry name" value="Thiamin diphosphate-binding fold (THDP-binding)"/>
    <property type="match status" value="1"/>
</dbReference>
<dbReference type="RefSeq" id="WP_347919706.1">
    <property type="nucleotide sequence ID" value="NZ_JBDXMX010000002.1"/>
</dbReference>
<evidence type="ECO:0000256" key="1">
    <source>
        <dbReference type="ARBA" id="ARBA00001964"/>
    </source>
</evidence>
<comment type="caution">
    <text evidence="7">The sequence shown here is derived from an EMBL/GenBank/DDBJ whole genome shotgun (WGS) entry which is preliminary data.</text>
</comment>
<accession>A0ABV0IGC1</accession>
<dbReference type="PANTHER" id="PTHR43380">
    <property type="entry name" value="2-OXOISOVALERATE DEHYDROGENASE SUBUNIT ALPHA, MITOCHONDRIAL"/>
    <property type="match status" value="1"/>
</dbReference>